<organism evidence="2 3">
    <name type="scientific">Methylobacterium longum</name>
    <dbReference type="NCBI Taxonomy" id="767694"/>
    <lineage>
        <taxon>Bacteria</taxon>
        <taxon>Pseudomonadati</taxon>
        <taxon>Pseudomonadota</taxon>
        <taxon>Alphaproteobacteria</taxon>
        <taxon>Hyphomicrobiales</taxon>
        <taxon>Methylobacteriaceae</taxon>
        <taxon>Methylobacterium</taxon>
    </lineage>
</organism>
<gene>
    <name evidence="2" type="ORF">QWZ18_04800</name>
</gene>
<keyword evidence="3" id="KW-1185">Reference proteome</keyword>
<comment type="caution">
    <text evidence="2">The sequence shown here is derived from an EMBL/GenBank/DDBJ whole genome shotgun (WGS) entry which is preliminary data.</text>
</comment>
<evidence type="ECO:0000256" key="1">
    <source>
        <dbReference type="SAM" id="MobiDB-lite"/>
    </source>
</evidence>
<proteinExistence type="predicted"/>
<evidence type="ECO:0000313" key="3">
    <source>
        <dbReference type="Proteomes" id="UP001244297"/>
    </source>
</evidence>
<accession>A0ABT8AKF1</accession>
<dbReference type="RefSeq" id="WP_238292907.1">
    <property type="nucleotide sequence ID" value="NZ_BPQS01000061.1"/>
</dbReference>
<protein>
    <submittedName>
        <fullName evidence="2">Uncharacterized protein</fullName>
    </submittedName>
</protein>
<evidence type="ECO:0000313" key="2">
    <source>
        <dbReference type="EMBL" id="MDN3569945.1"/>
    </source>
</evidence>
<feature type="compositionally biased region" description="Basic and acidic residues" evidence="1">
    <location>
        <begin position="37"/>
        <end position="58"/>
    </location>
</feature>
<name>A0ABT8AKF1_9HYPH</name>
<reference evidence="3" key="1">
    <citation type="journal article" date="2019" name="Int. J. Syst. Evol. Microbiol.">
        <title>The Global Catalogue of Microorganisms (GCM) 10K type strain sequencing project: providing services to taxonomists for standard genome sequencing and annotation.</title>
        <authorList>
            <consortium name="The Broad Institute Genomics Platform"/>
            <consortium name="The Broad Institute Genome Sequencing Center for Infectious Disease"/>
            <person name="Wu L."/>
            <person name="Ma J."/>
        </authorList>
    </citation>
    <scope>NUCLEOTIDE SEQUENCE [LARGE SCALE GENOMIC DNA]</scope>
    <source>
        <strain evidence="3">CECT 7806</strain>
    </source>
</reference>
<feature type="region of interest" description="Disordered" evidence="1">
    <location>
        <begin position="1"/>
        <end position="58"/>
    </location>
</feature>
<sequence>MTETDKPSGVSVVPPTTPVRTVTVPDPTAGRTSAGRDVVKDAESEPDDPDKAAKDGLA</sequence>
<feature type="compositionally biased region" description="Low complexity" evidence="1">
    <location>
        <begin position="12"/>
        <end position="28"/>
    </location>
</feature>
<dbReference type="Proteomes" id="UP001244297">
    <property type="component" value="Unassembled WGS sequence"/>
</dbReference>
<dbReference type="EMBL" id="JAUFPT010000012">
    <property type="protein sequence ID" value="MDN3569945.1"/>
    <property type="molecule type" value="Genomic_DNA"/>
</dbReference>